<keyword evidence="1" id="KW-0812">Transmembrane</keyword>
<dbReference type="RefSeq" id="WP_113921905.1">
    <property type="nucleotide sequence ID" value="NZ_QNRX01000032.1"/>
</dbReference>
<keyword evidence="1" id="KW-1133">Transmembrane helix</keyword>
<feature type="transmembrane region" description="Helical" evidence="1">
    <location>
        <begin position="54"/>
        <end position="70"/>
    </location>
</feature>
<keyword evidence="3" id="KW-1185">Reference proteome</keyword>
<comment type="caution">
    <text evidence="2">The sequence shown here is derived from an EMBL/GenBank/DDBJ whole genome shotgun (WGS) entry which is preliminary data.</text>
</comment>
<proteinExistence type="predicted"/>
<evidence type="ECO:0000313" key="2">
    <source>
        <dbReference type="EMBL" id="RBP57168.1"/>
    </source>
</evidence>
<name>A0A366HVV2_9FIRM</name>
<protein>
    <submittedName>
        <fullName evidence="2">Uncharacterized protein</fullName>
    </submittedName>
</protein>
<accession>A0A366HVV2</accession>
<sequence length="106" mass="11640">MNENKFNSKKSIDDQPHLFDINHKKKLSKRNLIILSVSILVILFIIFTNTILQLLGLVLLIACIGVVLVKTGKYIIAISYSLVNIVLSIAAAILAIGAIAWVLSLL</sequence>
<dbReference type="Proteomes" id="UP000253490">
    <property type="component" value="Unassembled WGS sequence"/>
</dbReference>
<gene>
    <name evidence="2" type="ORF">DES36_13211</name>
</gene>
<feature type="transmembrane region" description="Helical" evidence="1">
    <location>
        <begin position="82"/>
        <end position="103"/>
    </location>
</feature>
<reference evidence="2 3" key="1">
    <citation type="submission" date="2018-06" db="EMBL/GenBank/DDBJ databases">
        <title>Genomic Encyclopedia of Type Strains, Phase IV (KMG-IV): sequencing the most valuable type-strain genomes for metagenomic binning, comparative biology and taxonomic classification.</title>
        <authorList>
            <person name="Goeker M."/>
        </authorList>
    </citation>
    <scope>NUCLEOTIDE SEQUENCE [LARGE SCALE GENOMIC DNA]</scope>
    <source>
        <strain evidence="2 3">DSM 22112</strain>
    </source>
</reference>
<dbReference type="EMBL" id="QNRX01000032">
    <property type="protein sequence ID" value="RBP57168.1"/>
    <property type="molecule type" value="Genomic_DNA"/>
</dbReference>
<dbReference type="AlphaFoldDB" id="A0A366HVV2"/>
<evidence type="ECO:0000313" key="3">
    <source>
        <dbReference type="Proteomes" id="UP000253490"/>
    </source>
</evidence>
<keyword evidence="1" id="KW-0472">Membrane</keyword>
<evidence type="ECO:0000256" key="1">
    <source>
        <dbReference type="SAM" id="Phobius"/>
    </source>
</evidence>
<feature type="transmembrane region" description="Helical" evidence="1">
    <location>
        <begin position="32"/>
        <end position="48"/>
    </location>
</feature>
<organism evidence="2 3">
    <name type="scientific">Alkalibaculum bacchi</name>
    <dbReference type="NCBI Taxonomy" id="645887"/>
    <lineage>
        <taxon>Bacteria</taxon>
        <taxon>Bacillati</taxon>
        <taxon>Bacillota</taxon>
        <taxon>Clostridia</taxon>
        <taxon>Eubacteriales</taxon>
        <taxon>Eubacteriaceae</taxon>
        <taxon>Alkalibaculum</taxon>
    </lineage>
</organism>